<evidence type="ECO:0000256" key="12">
    <source>
        <dbReference type="ARBA" id="ARBA00022771"/>
    </source>
</evidence>
<evidence type="ECO:0000256" key="17">
    <source>
        <dbReference type="ARBA" id="ARBA00022989"/>
    </source>
</evidence>
<keyword evidence="22" id="KW-0175">Coiled coil</keyword>
<keyword evidence="9 24" id="KW-0812">Transmembrane</keyword>
<evidence type="ECO:0000256" key="3">
    <source>
        <dbReference type="ARBA" id="ARBA00004389"/>
    </source>
</evidence>
<dbReference type="Pfam" id="PF05104">
    <property type="entry name" value="Rib_recp_KP_reg"/>
    <property type="match status" value="1"/>
</dbReference>
<keyword evidence="18 24" id="KW-0472">Membrane</keyword>
<keyword evidence="17 24" id="KW-1133">Transmembrane helix</keyword>
<evidence type="ECO:0000256" key="7">
    <source>
        <dbReference type="ARBA" id="ARBA00012483"/>
    </source>
</evidence>
<dbReference type="PANTHER" id="PTHR18939:SF4">
    <property type="entry name" value="RIBOSOME-BINDING PROTEIN 1"/>
    <property type="match status" value="1"/>
</dbReference>
<evidence type="ECO:0000256" key="18">
    <source>
        <dbReference type="ARBA" id="ARBA00023136"/>
    </source>
</evidence>
<evidence type="ECO:0000256" key="4">
    <source>
        <dbReference type="ARBA" id="ARBA00004439"/>
    </source>
</evidence>
<dbReference type="InterPro" id="IPR040248">
    <property type="entry name" value="RRBP1"/>
</dbReference>
<reference evidence="27" key="1">
    <citation type="submission" date="2022-12" db="EMBL/GenBank/DDBJ databases">
        <authorList>
            <person name="Alioto T."/>
            <person name="Alioto T."/>
            <person name="Gomez Garrido J."/>
        </authorList>
    </citation>
    <scope>NUCLEOTIDE SEQUENCE</scope>
</reference>
<dbReference type="GO" id="GO:0061630">
    <property type="term" value="F:ubiquitin protein ligase activity"/>
    <property type="evidence" value="ECO:0007669"/>
    <property type="project" value="UniProtKB-EC"/>
</dbReference>
<feature type="compositionally biased region" description="Basic and acidic residues" evidence="23">
    <location>
        <begin position="449"/>
        <end position="459"/>
    </location>
</feature>
<feature type="coiled-coil region" evidence="22">
    <location>
        <begin position="574"/>
        <end position="615"/>
    </location>
</feature>
<dbReference type="PANTHER" id="PTHR18939">
    <property type="entry name" value="RIBOSOME BINDING PROTEIN-1"/>
    <property type="match status" value="1"/>
</dbReference>
<keyword evidence="14" id="KW-0256">Endoplasmic reticulum</keyword>
<dbReference type="InterPro" id="IPR013083">
    <property type="entry name" value="Znf_RING/FYVE/PHD"/>
</dbReference>
<evidence type="ECO:0000313" key="28">
    <source>
        <dbReference type="Proteomes" id="UP001178461"/>
    </source>
</evidence>
<dbReference type="InterPro" id="IPR007794">
    <property type="entry name" value="Rib_rcpt_KP"/>
</dbReference>
<dbReference type="InterPro" id="IPR001841">
    <property type="entry name" value="Znf_RING"/>
</dbReference>
<feature type="region of interest" description="Disordered" evidence="23">
    <location>
        <begin position="186"/>
        <end position="214"/>
    </location>
</feature>
<dbReference type="GO" id="GO:0031901">
    <property type="term" value="C:early endosome membrane"/>
    <property type="evidence" value="ECO:0007669"/>
    <property type="project" value="UniProtKB-SubCell"/>
</dbReference>
<dbReference type="GO" id="GO:0005789">
    <property type="term" value="C:endoplasmic reticulum membrane"/>
    <property type="evidence" value="ECO:0007669"/>
    <property type="project" value="UniProtKB-SubCell"/>
</dbReference>
<feature type="compositionally biased region" description="Polar residues" evidence="23">
    <location>
        <begin position="467"/>
        <end position="476"/>
    </location>
</feature>
<feature type="coiled-coil region" evidence="22">
    <location>
        <begin position="690"/>
        <end position="911"/>
    </location>
</feature>
<evidence type="ECO:0000256" key="14">
    <source>
        <dbReference type="ARBA" id="ARBA00022824"/>
    </source>
</evidence>
<evidence type="ECO:0000259" key="26">
    <source>
        <dbReference type="PROSITE" id="PS51292"/>
    </source>
</evidence>
<dbReference type="PROSITE" id="PS50089">
    <property type="entry name" value="ZF_RING_2"/>
    <property type="match status" value="1"/>
</dbReference>
<feature type="region of interest" description="Disordered" evidence="23">
    <location>
        <begin position="46"/>
        <end position="145"/>
    </location>
</feature>
<evidence type="ECO:0000256" key="24">
    <source>
        <dbReference type="SAM" id="Phobius"/>
    </source>
</evidence>
<feature type="compositionally biased region" description="Basic and acidic residues" evidence="23">
    <location>
        <begin position="189"/>
        <end position="199"/>
    </location>
</feature>
<dbReference type="SMART" id="SM00744">
    <property type="entry name" value="RINGv"/>
    <property type="match status" value="1"/>
</dbReference>
<evidence type="ECO:0000256" key="6">
    <source>
        <dbReference type="ARBA" id="ARBA00004906"/>
    </source>
</evidence>
<proteinExistence type="predicted"/>
<dbReference type="GO" id="GO:0015031">
    <property type="term" value="P:protein transport"/>
    <property type="evidence" value="ECO:0007669"/>
    <property type="project" value="InterPro"/>
</dbReference>
<evidence type="ECO:0000259" key="25">
    <source>
        <dbReference type="PROSITE" id="PS50089"/>
    </source>
</evidence>
<evidence type="ECO:0000256" key="9">
    <source>
        <dbReference type="ARBA" id="ARBA00022692"/>
    </source>
</evidence>
<keyword evidence="13" id="KW-0833">Ubl conjugation pathway</keyword>
<feature type="region of interest" description="Disordered" evidence="23">
    <location>
        <begin position="449"/>
        <end position="479"/>
    </location>
</feature>
<feature type="compositionally biased region" description="Basic residues" evidence="23">
    <location>
        <begin position="53"/>
        <end position="63"/>
    </location>
</feature>
<feature type="compositionally biased region" description="Basic and acidic residues" evidence="23">
    <location>
        <begin position="64"/>
        <end position="79"/>
    </location>
</feature>
<evidence type="ECO:0000256" key="5">
    <source>
        <dbReference type="ARBA" id="ARBA00004520"/>
    </source>
</evidence>
<evidence type="ECO:0000256" key="11">
    <source>
        <dbReference type="ARBA" id="ARBA00022753"/>
    </source>
</evidence>
<dbReference type="Gene3D" id="3.30.40.10">
    <property type="entry name" value="Zinc/RING finger domain, C3HC4 (zinc finger)"/>
    <property type="match status" value="1"/>
</dbReference>
<dbReference type="CDD" id="cd16807">
    <property type="entry name" value="RING_CH-C4HC3_MARCH8"/>
    <property type="match status" value="1"/>
</dbReference>
<evidence type="ECO:0000256" key="22">
    <source>
        <dbReference type="SAM" id="Coils"/>
    </source>
</evidence>
<keyword evidence="11" id="KW-0967">Endosome</keyword>
<dbReference type="EMBL" id="OX395132">
    <property type="protein sequence ID" value="CAI5780322.1"/>
    <property type="molecule type" value="Genomic_DNA"/>
</dbReference>
<keyword evidence="28" id="KW-1185">Reference proteome</keyword>
<evidence type="ECO:0000256" key="19">
    <source>
        <dbReference type="ARBA" id="ARBA00023228"/>
    </source>
</evidence>
<dbReference type="SUPFAM" id="SSF57850">
    <property type="entry name" value="RING/U-box"/>
    <property type="match status" value="1"/>
</dbReference>
<keyword evidence="12 21" id="KW-0863">Zinc-finger</keyword>
<dbReference type="FunFam" id="3.30.40.10:FF:000043">
    <property type="entry name" value="Putative e3 ubiquitin-protein ligase march8"/>
    <property type="match status" value="1"/>
</dbReference>
<gene>
    <name evidence="27" type="ORF">PODLI_1B018952</name>
</gene>
<accession>A0AA35PD49</accession>
<evidence type="ECO:0000256" key="21">
    <source>
        <dbReference type="PROSITE-ProRule" id="PRU00175"/>
    </source>
</evidence>
<feature type="domain" description="RING-type" evidence="25">
    <location>
        <begin position="1192"/>
        <end position="1239"/>
    </location>
</feature>
<keyword evidence="8" id="KW-0808">Transferase</keyword>
<evidence type="ECO:0000256" key="13">
    <source>
        <dbReference type="ARBA" id="ARBA00022786"/>
    </source>
</evidence>
<comment type="catalytic activity">
    <reaction evidence="1">
        <text>S-ubiquitinyl-[E2 ubiquitin-conjugating enzyme]-L-cysteine + [acceptor protein]-L-lysine = [E2 ubiquitin-conjugating enzyme]-L-cysteine + N(6)-ubiquitinyl-[acceptor protein]-L-lysine.</text>
        <dbReference type="EC" id="2.3.2.27"/>
    </reaction>
</comment>
<evidence type="ECO:0000313" key="27">
    <source>
        <dbReference type="EMBL" id="CAI5780322.1"/>
    </source>
</evidence>
<dbReference type="GO" id="GO:0005765">
    <property type="term" value="C:lysosomal membrane"/>
    <property type="evidence" value="ECO:0007669"/>
    <property type="project" value="UniProtKB-SubCell"/>
</dbReference>
<protein>
    <recommendedName>
        <fullName evidence="7">RING-type E3 ubiquitin transferase</fullName>
        <ecNumber evidence="7">2.3.2.27</ecNumber>
    </recommendedName>
</protein>
<dbReference type="EC" id="2.3.2.27" evidence="7"/>
<name>A0AA35PD49_9SAUR</name>
<evidence type="ECO:0000256" key="10">
    <source>
        <dbReference type="ARBA" id="ARBA00022723"/>
    </source>
</evidence>
<dbReference type="Pfam" id="PF12906">
    <property type="entry name" value="RINGv"/>
    <property type="match status" value="1"/>
</dbReference>
<evidence type="ECO:0000256" key="1">
    <source>
        <dbReference type="ARBA" id="ARBA00000900"/>
    </source>
</evidence>
<feature type="transmembrane region" description="Helical" evidence="24">
    <location>
        <begin position="1267"/>
        <end position="1289"/>
    </location>
</feature>
<evidence type="ECO:0000256" key="15">
    <source>
        <dbReference type="ARBA" id="ARBA00022833"/>
    </source>
</evidence>
<evidence type="ECO:0000256" key="23">
    <source>
        <dbReference type="SAM" id="MobiDB-lite"/>
    </source>
</evidence>
<keyword evidence="16" id="KW-0391">Immunity</keyword>
<organism evidence="27 28">
    <name type="scientific">Podarcis lilfordi</name>
    <name type="common">Lilford's wall lizard</name>
    <dbReference type="NCBI Taxonomy" id="74358"/>
    <lineage>
        <taxon>Eukaryota</taxon>
        <taxon>Metazoa</taxon>
        <taxon>Chordata</taxon>
        <taxon>Craniata</taxon>
        <taxon>Vertebrata</taxon>
        <taxon>Euteleostomi</taxon>
        <taxon>Lepidosauria</taxon>
        <taxon>Squamata</taxon>
        <taxon>Bifurcata</taxon>
        <taxon>Unidentata</taxon>
        <taxon>Episquamata</taxon>
        <taxon>Laterata</taxon>
        <taxon>Lacertibaenia</taxon>
        <taxon>Lacertidae</taxon>
        <taxon>Podarcis</taxon>
    </lineage>
</organism>
<keyword evidence="20" id="KW-0968">Cytoplasmic vesicle</keyword>
<feature type="transmembrane region" description="Helical" evidence="24">
    <location>
        <begin position="6"/>
        <end position="28"/>
    </location>
</feature>
<keyword evidence="19" id="KW-0458">Lysosome</keyword>
<evidence type="ECO:0000256" key="16">
    <source>
        <dbReference type="ARBA" id="ARBA00022859"/>
    </source>
</evidence>
<feature type="transmembrane region" description="Helical" evidence="24">
    <location>
        <begin position="1309"/>
        <end position="1329"/>
    </location>
</feature>
<feature type="domain" description="RING-CH-type" evidence="26">
    <location>
        <begin position="1184"/>
        <end position="1245"/>
    </location>
</feature>
<dbReference type="GO" id="GO:0008270">
    <property type="term" value="F:zinc ion binding"/>
    <property type="evidence" value="ECO:0007669"/>
    <property type="project" value="UniProtKB-KW"/>
</dbReference>
<dbReference type="PROSITE" id="PS51292">
    <property type="entry name" value="ZF_RING_CH"/>
    <property type="match status" value="1"/>
</dbReference>
<evidence type="ECO:0000256" key="2">
    <source>
        <dbReference type="ARBA" id="ARBA00004155"/>
    </source>
</evidence>
<evidence type="ECO:0000256" key="8">
    <source>
        <dbReference type="ARBA" id="ARBA00022679"/>
    </source>
</evidence>
<keyword evidence="10" id="KW-0479">Metal-binding</keyword>
<evidence type="ECO:0000256" key="20">
    <source>
        <dbReference type="ARBA" id="ARBA00023329"/>
    </source>
</evidence>
<feature type="region of interest" description="Disordered" evidence="23">
    <location>
        <begin position="949"/>
        <end position="970"/>
    </location>
</feature>
<dbReference type="GO" id="GO:0002376">
    <property type="term" value="P:immune system process"/>
    <property type="evidence" value="ECO:0007669"/>
    <property type="project" value="UniProtKB-KW"/>
</dbReference>
<sequence>MDFYDPQTLGVMVFGGFMLVSAVGIFLVSTFSMKETSFEEALAKQRKELEKASHHKVEKKKKEKPAEKKGRAKKKEEKPNGLLEPDAGLDASDGSPEPVFEAPIVSLPAPEEKPTLSPKDKKKKEKKVGKVESVPSLTASSPPITASKDLVSDVVSKEVSVAAAPLAVAQQNAPLTNSVSVKKTQALGNREEQRHDGASNKKSIAPKKKESSSTDAENMLYVPYKTLCSIISSMVFGEGEAQQLIEILTEKAGGAQHPWLMATQKGDPVAVLKRQLEDREKQLATEQENVTVAKAKLRELSKELTAEKAKALSVENKLKEQLQTREQEVTALQARMQASYQDRETETQQLQGKIRTLQEQLENGPNTQLARLQQENSILRDALNQATSQTESKQNAELAKLRQECSRLGKELTEKLGTLQQVEEQKKVLETKVAASEEQIRQLQISQKEKEAPLQKSLEEMGEELSKSQASYQSLQKELGKAKEQQSSLAELQSKLLHSEMMVKSKAEELNSLQIKLSEATSKNAELAERIQSTEALLEAGQMREAEKNKDVQEANQTEASQVQLRFQGVSTQVTTLENEVSELKNTAEQLKIKNNELQEKNLEAMEALASVEKACEEKLLSSTKAKEALEQQLGLIQGQTMKVLLSLFPQIQLGDQQAYGEWLQQFKEKALETLQSQGAKTEPEMTLPLREANEAMSALQAECDQYRTILAETERMLKDLQKSVEEEEQVWKAKLVASEEALQKSQDQMKSLEDDVEKLKMELQNTDKLKEYTSLLEAQLENHLATANSERQNYMKEVEHLRQLLSESQEHLDSRKTEALKKAQELAQAQDLVRSLQAELEKLKLGGNEAAKEDVLRLQETLEKEKKLTKDLGCAATKLKELLQVTQEQLAKEKDTVVKLQEQLKETGENEDVAKEGTSNKSKLCKNPLINTLFDYVVKTAIIPGKTVGHEEEPGAPSEASLGRRAAGLRPGYGGGGLVGLPVRRRRRRRRGSRQGLFLPIWNLIFPFGRLCRSKIQRCGCPGLPSCQVYGLAKADSALNIQNIIYKRGPILYWWSRDVTFSRVSKNKVKEKEQAGGLTSVSAPRIFCQTSVTPTSQDICSSSASSHELDNNSSCLQPKKSSSVVVESTGFCSDDMGDDDVFEDSSSVRLKITELRAPLCSVEKDSDLDCPSPLSEMSPPLSPVSVSGDACRICHCEGDDESPLITPCHCTGSLNFVHQACLQQWIKSSDTRCCELCKYEFIMETKLKPLRKWEKLQMTASERRKIMCSVTFHVIAITCVVWSLYVLIDRTAEEIKQGESTGILEWPFWTKLVVVAIGFTGGILFMYVQCKVYIQLWKRLKAYNRVIYVQNCPETSKKNIFEKPVLIEPNLENTDMLASHHAEMSSLHYTEPEDSRANILHI</sequence>
<dbReference type="Proteomes" id="UP001178461">
    <property type="component" value="Chromosome 7"/>
</dbReference>
<comment type="pathway">
    <text evidence="6">Protein modification; protein ubiquitination.</text>
</comment>
<keyword evidence="15" id="KW-0862">Zinc</keyword>
<dbReference type="GO" id="GO:0016567">
    <property type="term" value="P:protein ubiquitination"/>
    <property type="evidence" value="ECO:0007669"/>
    <property type="project" value="UniProtKB-ARBA"/>
</dbReference>
<dbReference type="InterPro" id="IPR011016">
    <property type="entry name" value="Znf_RING-CH"/>
</dbReference>
<comment type="subcellular location">
    <subcellularLocation>
        <location evidence="4">Cytoplasmic vesicle membrane</location>
        <topology evidence="4">Multi-pass membrane protein</topology>
    </subcellularLocation>
    <subcellularLocation>
        <location evidence="5">Early endosome membrane</location>
        <topology evidence="5">Multi-pass membrane protein</topology>
    </subcellularLocation>
    <subcellularLocation>
        <location evidence="3">Endoplasmic reticulum membrane</location>
        <topology evidence="3">Single-pass membrane protein</topology>
    </subcellularLocation>
    <subcellularLocation>
        <location evidence="2">Lysosome membrane</location>
        <topology evidence="2">Multi-pass membrane protein</topology>
    </subcellularLocation>
</comment>